<feature type="transmembrane region" description="Helical" evidence="1">
    <location>
        <begin position="247"/>
        <end position="267"/>
    </location>
</feature>
<keyword evidence="4" id="KW-1185">Reference proteome</keyword>
<proteinExistence type="predicted"/>
<dbReference type="AlphaFoldDB" id="A0AAN6YEA5"/>
<feature type="domain" description="F-box" evidence="2">
    <location>
        <begin position="69"/>
        <end position="115"/>
    </location>
</feature>
<organism evidence="3 4">
    <name type="scientific">Rhypophila decipiens</name>
    <dbReference type="NCBI Taxonomy" id="261697"/>
    <lineage>
        <taxon>Eukaryota</taxon>
        <taxon>Fungi</taxon>
        <taxon>Dikarya</taxon>
        <taxon>Ascomycota</taxon>
        <taxon>Pezizomycotina</taxon>
        <taxon>Sordariomycetes</taxon>
        <taxon>Sordariomycetidae</taxon>
        <taxon>Sordariales</taxon>
        <taxon>Naviculisporaceae</taxon>
        <taxon>Rhypophila</taxon>
    </lineage>
</organism>
<keyword evidence="1" id="KW-0812">Transmembrane</keyword>
<dbReference type="InterPro" id="IPR036047">
    <property type="entry name" value="F-box-like_dom_sf"/>
</dbReference>
<dbReference type="SUPFAM" id="SSF81383">
    <property type="entry name" value="F-box domain"/>
    <property type="match status" value="1"/>
</dbReference>
<accession>A0AAN6YEA5</accession>
<gene>
    <name evidence="3" type="ORF">QBC37DRAFT_279289</name>
</gene>
<dbReference type="PROSITE" id="PS50181">
    <property type="entry name" value="FBOX"/>
    <property type="match status" value="1"/>
</dbReference>
<dbReference type="Pfam" id="PF12937">
    <property type="entry name" value="F-box-like"/>
    <property type="match status" value="1"/>
</dbReference>
<dbReference type="InterPro" id="IPR001810">
    <property type="entry name" value="F-box_dom"/>
</dbReference>
<reference evidence="3" key="2">
    <citation type="submission" date="2023-05" db="EMBL/GenBank/DDBJ databases">
        <authorList>
            <consortium name="Lawrence Berkeley National Laboratory"/>
            <person name="Steindorff A."/>
            <person name="Hensen N."/>
            <person name="Bonometti L."/>
            <person name="Westerberg I."/>
            <person name="Brannstrom I.O."/>
            <person name="Guillou S."/>
            <person name="Cros-Aarteil S."/>
            <person name="Calhoun S."/>
            <person name="Haridas S."/>
            <person name="Kuo A."/>
            <person name="Mondo S."/>
            <person name="Pangilinan J."/>
            <person name="Riley R."/>
            <person name="Labutti K."/>
            <person name="Andreopoulos B."/>
            <person name="Lipzen A."/>
            <person name="Chen C."/>
            <person name="Yanf M."/>
            <person name="Daum C."/>
            <person name="Ng V."/>
            <person name="Clum A."/>
            <person name="Ohm R."/>
            <person name="Martin F."/>
            <person name="Silar P."/>
            <person name="Natvig D."/>
            <person name="Lalanne C."/>
            <person name="Gautier V."/>
            <person name="Ament-Velasquez S.L."/>
            <person name="Kruys A."/>
            <person name="Hutchinson M.I."/>
            <person name="Powell A.J."/>
            <person name="Barry K."/>
            <person name="Miller A.N."/>
            <person name="Grigoriev I.V."/>
            <person name="Debuchy R."/>
            <person name="Gladieux P."/>
            <person name="Thoren M.H."/>
            <person name="Johannesson H."/>
        </authorList>
    </citation>
    <scope>NUCLEOTIDE SEQUENCE</scope>
    <source>
        <strain evidence="3">PSN293</strain>
    </source>
</reference>
<evidence type="ECO:0000256" key="1">
    <source>
        <dbReference type="SAM" id="Phobius"/>
    </source>
</evidence>
<dbReference type="Proteomes" id="UP001301769">
    <property type="component" value="Unassembled WGS sequence"/>
</dbReference>
<protein>
    <recommendedName>
        <fullName evidence="2">F-box domain-containing protein</fullName>
    </recommendedName>
</protein>
<dbReference type="EMBL" id="MU858068">
    <property type="protein sequence ID" value="KAK4216466.1"/>
    <property type="molecule type" value="Genomic_DNA"/>
</dbReference>
<comment type="caution">
    <text evidence="3">The sequence shown here is derived from an EMBL/GenBank/DDBJ whole genome shotgun (WGS) entry which is preliminary data.</text>
</comment>
<feature type="transmembrane region" description="Helical" evidence="1">
    <location>
        <begin position="317"/>
        <end position="340"/>
    </location>
</feature>
<evidence type="ECO:0000313" key="4">
    <source>
        <dbReference type="Proteomes" id="UP001301769"/>
    </source>
</evidence>
<evidence type="ECO:0000259" key="2">
    <source>
        <dbReference type="PROSITE" id="PS50181"/>
    </source>
</evidence>
<keyword evidence="1" id="KW-0472">Membrane</keyword>
<sequence length="399" mass="45203">MSLPGNGTGSLADNVRNSISTLASHNDRGKCRTRDKDMSLEMAFPVPSINNGAMVPDDISGPPGRVLKPLTLLNLPPELQIMVLRHLEFADIERLRRTCKYLRALASPTTVRTIMGHDCLRSQLMGHCHACLLRDPFRARLLLGNEYDAGWPLNSMCIKCAMKSNDKRIRVGRKVMLGSRVEVWVCRWCGVPVTEGAAAGNEQFHRRCYQSYNLILVFFFLLGWLQFSLGIIASALAWRWWRFTPMVFGPTLASFILLWVVLVMLIFRGNKVRTYQYTWVLEFIILGLWGPPIYYLAHDIAAHPEMPVPKYTQAALAMFGLNALFRLVNVLGNTVLFFGYEITKTYRPGAPLWRKIVNPTFAFLIFWTYPQALERRRPVISDSTSQNSADTLSSDASPV</sequence>
<reference evidence="3" key="1">
    <citation type="journal article" date="2023" name="Mol. Phylogenet. Evol.">
        <title>Genome-scale phylogeny and comparative genomics of the fungal order Sordariales.</title>
        <authorList>
            <person name="Hensen N."/>
            <person name="Bonometti L."/>
            <person name="Westerberg I."/>
            <person name="Brannstrom I.O."/>
            <person name="Guillou S."/>
            <person name="Cros-Aarteil S."/>
            <person name="Calhoun S."/>
            <person name="Haridas S."/>
            <person name="Kuo A."/>
            <person name="Mondo S."/>
            <person name="Pangilinan J."/>
            <person name="Riley R."/>
            <person name="LaButti K."/>
            <person name="Andreopoulos B."/>
            <person name="Lipzen A."/>
            <person name="Chen C."/>
            <person name="Yan M."/>
            <person name="Daum C."/>
            <person name="Ng V."/>
            <person name="Clum A."/>
            <person name="Steindorff A."/>
            <person name="Ohm R.A."/>
            <person name="Martin F."/>
            <person name="Silar P."/>
            <person name="Natvig D.O."/>
            <person name="Lalanne C."/>
            <person name="Gautier V."/>
            <person name="Ament-Velasquez S.L."/>
            <person name="Kruys A."/>
            <person name="Hutchinson M.I."/>
            <person name="Powell A.J."/>
            <person name="Barry K."/>
            <person name="Miller A.N."/>
            <person name="Grigoriev I.V."/>
            <person name="Debuchy R."/>
            <person name="Gladieux P."/>
            <person name="Hiltunen Thoren M."/>
            <person name="Johannesson H."/>
        </authorList>
    </citation>
    <scope>NUCLEOTIDE SEQUENCE</scope>
    <source>
        <strain evidence="3">PSN293</strain>
    </source>
</reference>
<feature type="transmembrane region" description="Helical" evidence="1">
    <location>
        <begin position="279"/>
        <end position="297"/>
    </location>
</feature>
<keyword evidence="1" id="KW-1133">Transmembrane helix</keyword>
<feature type="transmembrane region" description="Helical" evidence="1">
    <location>
        <begin position="214"/>
        <end position="241"/>
    </location>
</feature>
<name>A0AAN6YEA5_9PEZI</name>
<evidence type="ECO:0000313" key="3">
    <source>
        <dbReference type="EMBL" id="KAK4216466.1"/>
    </source>
</evidence>